<dbReference type="EMBL" id="PQAP01000111">
    <property type="protein sequence ID" value="PWB71538.1"/>
    <property type="molecule type" value="Genomic_DNA"/>
</dbReference>
<reference evidence="2 3" key="1">
    <citation type="journal article" date="2018" name="ISME J.">
        <title>A methanotrophic archaeon couples anaerobic oxidation of methane to Fe(III) reduction.</title>
        <authorList>
            <person name="Cai C."/>
            <person name="Leu A.O."/>
            <person name="Xie G.J."/>
            <person name="Guo J."/>
            <person name="Feng Y."/>
            <person name="Zhao J.X."/>
            <person name="Tyson G.W."/>
            <person name="Yuan Z."/>
            <person name="Hu S."/>
        </authorList>
    </citation>
    <scope>NUCLEOTIDE SEQUENCE [LARGE SCALE GENOMIC DNA]</scope>
    <source>
        <strain evidence="2">FeB_12</strain>
    </source>
</reference>
<dbReference type="Proteomes" id="UP000250918">
    <property type="component" value="Unassembled WGS sequence"/>
</dbReference>
<accession>A0A855WZT0</accession>
<dbReference type="Gene3D" id="3.40.930.10">
    <property type="entry name" value="Mannitol-specific EII, Chain A"/>
    <property type="match status" value="1"/>
</dbReference>
<proteinExistence type="predicted"/>
<gene>
    <name evidence="2" type="ORF">C3F09_07755</name>
</gene>
<dbReference type="CDD" id="cd00211">
    <property type="entry name" value="PTS_IIA_fru"/>
    <property type="match status" value="1"/>
</dbReference>
<name>A0A855WZT0_9BACT</name>
<dbReference type="PANTHER" id="PTHR47738:SF2">
    <property type="entry name" value="PTS SYSTEM FRUCTOSE-LIKE EIIA COMPONENT"/>
    <property type="match status" value="1"/>
</dbReference>
<evidence type="ECO:0000313" key="3">
    <source>
        <dbReference type="Proteomes" id="UP000250918"/>
    </source>
</evidence>
<evidence type="ECO:0000259" key="1">
    <source>
        <dbReference type="PROSITE" id="PS51094"/>
    </source>
</evidence>
<dbReference type="AlphaFoldDB" id="A0A855WZT0"/>
<dbReference type="InterPro" id="IPR051541">
    <property type="entry name" value="PTS_SugarTrans_NitroReg"/>
</dbReference>
<dbReference type="PANTHER" id="PTHR47738">
    <property type="entry name" value="PTS SYSTEM FRUCTOSE-LIKE EIIA COMPONENT-RELATED"/>
    <property type="match status" value="1"/>
</dbReference>
<sequence>MNLSRFLTEDLVKLEMETEVEEFVEGMSREKWLLRAKEQVLSELVSVLDQGARIGNRSKLLLDFVNREKKATTGIGKGVAIPHIRSLQAKEFMLAFARSSHGYEFDSLDARPVHMFFVMAAPPYDDSMYLRAFKSLASMLQYDSFREELMSVNSPGEVIRALRQMEYSL</sequence>
<feature type="domain" description="PTS EIIA type-2" evidence="1">
    <location>
        <begin position="5"/>
        <end position="165"/>
    </location>
</feature>
<protein>
    <submittedName>
        <fullName evidence="2">PTS fructose transporter subunit IIA</fullName>
    </submittedName>
</protein>
<comment type="caution">
    <text evidence="2">The sequence shown here is derived from an EMBL/GenBank/DDBJ whole genome shotgun (WGS) entry which is preliminary data.</text>
</comment>
<organism evidence="2 3">
    <name type="scientific">candidate division GN15 bacterium</name>
    <dbReference type="NCBI Taxonomy" id="2072418"/>
    <lineage>
        <taxon>Bacteria</taxon>
        <taxon>candidate division GN15</taxon>
    </lineage>
</organism>
<evidence type="ECO:0000313" key="2">
    <source>
        <dbReference type="EMBL" id="PWB71538.1"/>
    </source>
</evidence>
<dbReference type="InterPro" id="IPR016152">
    <property type="entry name" value="PTrfase/Anion_transptr"/>
</dbReference>
<dbReference type="SUPFAM" id="SSF55804">
    <property type="entry name" value="Phoshotransferase/anion transport protein"/>
    <property type="match status" value="1"/>
</dbReference>
<dbReference type="InterPro" id="IPR002178">
    <property type="entry name" value="PTS_EIIA_type-2_dom"/>
</dbReference>
<dbReference type="PROSITE" id="PS51094">
    <property type="entry name" value="PTS_EIIA_TYPE_2"/>
    <property type="match status" value="1"/>
</dbReference>
<dbReference type="Pfam" id="PF00359">
    <property type="entry name" value="PTS_EIIA_2"/>
    <property type="match status" value="1"/>
</dbReference>